<dbReference type="Pfam" id="PF00367">
    <property type="entry name" value="PTS_EIIB"/>
    <property type="match status" value="1"/>
</dbReference>
<dbReference type="GO" id="GO:0009401">
    <property type="term" value="P:phosphoenolpyruvate-dependent sugar phosphotransferase system"/>
    <property type="evidence" value="ECO:0007669"/>
    <property type="project" value="UniProtKB-KW"/>
</dbReference>
<dbReference type="CDD" id="cd00212">
    <property type="entry name" value="PTS_IIB_glc"/>
    <property type="match status" value="1"/>
</dbReference>
<keyword evidence="3" id="KW-0808">Transferase</keyword>
<reference evidence="13" key="2">
    <citation type="submission" date="2017-03" db="EMBL/GenBank/DDBJ databases">
        <title>Bacillus sp. V-88(T) DSM27956, whole genome shotgun sequencing project.</title>
        <authorList>
            <person name="Dastager S.G."/>
            <person name="Neurgaonkar P.S."/>
            <person name="Dharne M.S."/>
        </authorList>
    </citation>
    <scope>NUCLEOTIDE SEQUENCE [LARGE SCALE GENOMIC DNA]</scope>
    <source>
        <strain evidence="13">DSM 25145</strain>
    </source>
</reference>
<evidence type="ECO:0000313" key="13">
    <source>
        <dbReference type="Proteomes" id="UP000215545"/>
    </source>
</evidence>
<feature type="domain" description="PTS EIIB type-1" evidence="9">
    <location>
        <begin position="42"/>
        <end position="121"/>
    </location>
</feature>
<proteinExistence type="predicted"/>
<evidence type="ECO:0000313" key="12">
    <source>
        <dbReference type="Proteomes" id="UP000186385"/>
    </source>
</evidence>
<accession>A0A1N6NG11</accession>
<dbReference type="GO" id="GO:0005886">
    <property type="term" value="C:plasma membrane"/>
    <property type="evidence" value="ECO:0007669"/>
    <property type="project" value="TreeGrafter"/>
</dbReference>
<evidence type="ECO:0000256" key="5">
    <source>
        <dbReference type="ARBA" id="ARBA00022692"/>
    </source>
</evidence>
<dbReference type="EMBL" id="FTLX01000001">
    <property type="protein sequence ID" value="SIP90937.1"/>
    <property type="molecule type" value="Genomic_DNA"/>
</dbReference>
<reference evidence="10" key="3">
    <citation type="submission" date="2017-03" db="EMBL/GenBank/DDBJ databases">
        <authorList>
            <person name="Dastager S.G."/>
            <person name="Neurgaonkar P.S."/>
            <person name="Dharne M.S."/>
        </authorList>
    </citation>
    <scope>NUCLEOTIDE SEQUENCE</scope>
    <source>
        <strain evidence="10">DSM 25145</strain>
    </source>
</reference>
<feature type="active site" description="Phosphocysteine intermediate; for EIIB activity" evidence="8">
    <location>
        <position position="64"/>
    </location>
</feature>
<dbReference type="PROSITE" id="PS51098">
    <property type="entry name" value="PTS_EIIB_TYPE_1"/>
    <property type="match status" value="1"/>
</dbReference>
<keyword evidence="5" id="KW-0812">Transmembrane</keyword>
<keyword evidence="2" id="KW-0762">Sugar transport</keyword>
<dbReference type="Proteomes" id="UP000215545">
    <property type="component" value="Unassembled WGS sequence"/>
</dbReference>
<gene>
    <name evidence="10" type="ORF">B1B05_00685</name>
    <name evidence="11" type="ORF">SAMN05443094_101141</name>
</gene>
<dbReference type="GO" id="GO:0008982">
    <property type="term" value="F:protein-N(PI)-phosphohistidine-sugar phosphotransferase activity"/>
    <property type="evidence" value="ECO:0007669"/>
    <property type="project" value="InterPro"/>
</dbReference>
<dbReference type="Gene3D" id="3.30.1360.60">
    <property type="entry name" value="Glucose permease domain IIB"/>
    <property type="match status" value="1"/>
</dbReference>
<dbReference type="EMBL" id="MWSK01000001">
    <property type="protein sequence ID" value="OXS80035.1"/>
    <property type="molecule type" value="Genomic_DNA"/>
</dbReference>
<evidence type="ECO:0000259" key="9">
    <source>
        <dbReference type="PROSITE" id="PS51098"/>
    </source>
</evidence>
<evidence type="ECO:0000256" key="4">
    <source>
        <dbReference type="ARBA" id="ARBA00022683"/>
    </source>
</evidence>
<evidence type="ECO:0000256" key="6">
    <source>
        <dbReference type="ARBA" id="ARBA00022777"/>
    </source>
</evidence>
<keyword evidence="4" id="KW-0598">Phosphotransferase system</keyword>
<reference evidence="11 12" key="1">
    <citation type="submission" date="2017-01" db="EMBL/GenBank/DDBJ databases">
        <authorList>
            <person name="Mah S.A."/>
            <person name="Swanson W.J."/>
            <person name="Moy G.W."/>
            <person name="Vacquier V.D."/>
        </authorList>
    </citation>
    <scope>NUCLEOTIDE SEQUENCE [LARGE SCALE GENOMIC DNA]</scope>
    <source>
        <strain evidence="11 12">NIO-1016</strain>
    </source>
</reference>
<protein>
    <submittedName>
        <fullName evidence="11">PTS system, glucose-like IIB component</fullName>
    </submittedName>
</protein>
<dbReference type="InterPro" id="IPR001996">
    <property type="entry name" value="PTS_IIB_1"/>
</dbReference>
<dbReference type="STRING" id="1017273.SAMN05443094_101141"/>
<evidence type="ECO:0000256" key="8">
    <source>
        <dbReference type="PROSITE-ProRule" id="PRU00421"/>
    </source>
</evidence>
<dbReference type="GO" id="GO:0090563">
    <property type="term" value="F:protein-phosphocysteine-sugar phosphotransferase activity"/>
    <property type="evidence" value="ECO:0007669"/>
    <property type="project" value="TreeGrafter"/>
</dbReference>
<dbReference type="AlphaFoldDB" id="A0A1N6NG11"/>
<sequence>MGVVQYVLFRFLIVKFDLKTPGREEETLNSNVSAAPSGNEFEQMAAIIYDGLGGDQNVTSVDNCVTRLRMEVKDMDAVDQAKIKSTGVPGINIVGPNSIQVIVGTKVQFVADEIKRMRKNQ</sequence>
<keyword evidence="1" id="KW-0813">Transport</keyword>
<dbReference type="InterPro" id="IPR018113">
    <property type="entry name" value="PTrfase_EIIB_Cys"/>
</dbReference>
<dbReference type="GO" id="GO:0015764">
    <property type="term" value="P:N-acetylglucosamine transport"/>
    <property type="evidence" value="ECO:0007669"/>
    <property type="project" value="TreeGrafter"/>
</dbReference>
<dbReference type="NCBIfam" id="TIGR00826">
    <property type="entry name" value="EIIB_glc"/>
    <property type="match status" value="1"/>
</dbReference>
<dbReference type="InterPro" id="IPR050429">
    <property type="entry name" value="PTS_Glucose_EIICBA"/>
</dbReference>
<evidence type="ECO:0000256" key="1">
    <source>
        <dbReference type="ARBA" id="ARBA00022448"/>
    </source>
</evidence>
<dbReference type="Proteomes" id="UP000186385">
    <property type="component" value="Unassembled WGS sequence"/>
</dbReference>
<dbReference type="PANTHER" id="PTHR30009">
    <property type="entry name" value="CYTOCHROME C-TYPE SYNTHESIS PROTEIN AND PTS TRANSMEMBRANE COMPONENT"/>
    <property type="match status" value="1"/>
</dbReference>
<dbReference type="PROSITE" id="PS01035">
    <property type="entry name" value="PTS_EIIB_TYPE_1_CYS"/>
    <property type="match status" value="1"/>
</dbReference>
<dbReference type="InterPro" id="IPR036878">
    <property type="entry name" value="Glu_permease_IIB"/>
</dbReference>
<organism evidence="11 12">
    <name type="scientific">Domibacillus enclensis</name>
    <dbReference type="NCBI Taxonomy" id="1017273"/>
    <lineage>
        <taxon>Bacteria</taxon>
        <taxon>Bacillati</taxon>
        <taxon>Bacillota</taxon>
        <taxon>Bacilli</taxon>
        <taxon>Bacillales</taxon>
        <taxon>Bacillaceae</taxon>
        <taxon>Domibacillus</taxon>
    </lineage>
</organism>
<evidence type="ECO:0000256" key="2">
    <source>
        <dbReference type="ARBA" id="ARBA00022597"/>
    </source>
</evidence>
<dbReference type="PANTHER" id="PTHR30009:SF4">
    <property type="entry name" value="PTS SYSTEM N-ACETYLGLUCOSAMINE-SPECIFIC EIICBA COMPONENT"/>
    <property type="match status" value="1"/>
</dbReference>
<keyword evidence="7" id="KW-0472">Membrane</keyword>
<dbReference type="GO" id="GO:0016301">
    <property type="term" value="F:kinase activity"/>
    <property type="evidence" value="ECO:0007669"/>
    <property type="project" value="UniProtKB-KW"/>
</dbReference>
<keyword evidence="6" id="KW-0418">Kinase</keyword>
<evidence type="ECO:0000313" key="11">
    <source>
        <dbReference type="EMBL" id="SIP90937.1"/>
    </source>
</evidence>
<keyword evidence="13" id="KW-1185">Reference proteome</keyword>
<keyword evidence="7" id="KW-1133">Transmembrane helix</keyword>
<dbReference type="OrthoDB" id="9764327at2"/>
<evidence type="ECO:0000256" key="3">
    <source>
        <dbReference type="ARBA" id="ARBA00022679"/>
    </source>
</evidence>
<evidence type="ECO:0000313" key="10">
    <source>
        <dbReference type="EMBL" id="OXS80035.1"/>
    </source>
</evidence>
<dbReference type="SUPFAM" id="SSF55604">
    <property type="entry name" value="Glucose permease domain IIB"/>
    <property type="match status" value="1"/>
</dbReference>
<name>A0A1N6NG11_9BACI</name>
<evidence type="ECO:0000256" key="7">
    <source>
        <dbReference type="ARBA" id="ARBA00022989"/>
    </source>
</evidence>